<dbReference type="HOGENOM" id="CLU_121214_0_0_6"/>
<evidence type="ECO:0000313" key="6">
    <source>
        <dbReference type="Proteomes" id="UP000002363"/>
    </source>
</evidence>
<evidence type="ECO:0000256" key="1">
    <source>
        <dbReference type="ARBA" id="ARBA00022448"/>
    </source>
</evidence>
<dbReference type="Proteomes" id="UP000002363">
    <property type="component" value="Chromosome"/>
</dbReference>
<name>A0A0H3CQN1_ENTCC</name>
<keyword evidence="3" id="KW-0998">Cell outer membrane</keyword>
<keyword evidence="2" id="KW-0472">Membrane</keyword>
<dbReference type="EnsemblBacteria" id="ADF64281">
    <property type="protein sequence ID" value="ADF64281"/>
    <property type="gene ID" value="ECL_04754"/>
</dbReference>
<evidence type="ECO:0000256" key="2">
    <source>
        <dbReference type="ARBA" id="ARBA00023136"/>
    </source>
</evidence>
<feature type="domain" description="Secretin/TonB short N-terminal" evidence="4">
    <location>
        <begin position="14"/>
        <end position="62"/>
    </location>
</feature>
<dbReference type="eggNOG" id="COG4796">
    <property type="taxonomic scope" value="Bacteria"/>
</dbReference>
<dbReference type="SMART" id="SM00965">
    <property type="entry name" value="STN"/>
    <property type="match status" value="1"/>
</dbReference>
<dbReference type="InterPro" id="IPR051808">
    <property type="entry name" value="Type_IV_pilus_biogenesis"/>
</dbReference>
<dbReference type="AlphaFoldDB" id="A0A0H3CQN1"/>
<reference evidence="5 6" key="1">
    <citation type="journal article" date="2010" name="J. Bacteriol.">
        <title>Complete genome sequence of Enterobacter cloacae subsp. cloacae type strain ATCC 13047.</title>
        <authorList>
            <person name="Ren Y."/>
            <person name="Ren Y."/>
            <person name="Zhou Z."/>
            <person name="Guo X."/>
            <person name="Li Y."/>
            <person name="Feng L."/>
            <person name="Wang L."/>
        </authorList>
    </citation>
    <scope>NUCLEOTIDE SEQUENCE [LARGE SCALE GENOMIC DNA]</scope>
    <source>
        <strain evidence="6">ATCC 13047 / DSM 30054 / NBRC 13535 / NCTC 10005 / WDCM 00083 / NCDC 279-56</strain>
    </source>
</reference>
<dbReference type="GO" id="GO:0019867">
    <property type="term" value="C:outer membrane"/>
    <property type="evidence" value="ECO:0007669"/>
    <property type="project" value="InterPro"/>
</dbReference>
<keyword evidence="6" id="KW-1185">Reference proteome</keyword>
<organism evidence="5 6">
    <name type="scientific">Enterobacter cloacae subsp. cloacae (strain ATCC 13047 / DSM 30054 / NBRC 13535 / NCTC 10005 / WDCM 00083 / NCDC 279-56)</name>
    <dbReference type="NCBI Taxonomy" id="716541"/>
    <lineage>
        <taxon>Bacteria</taxon>
        <taxon>Pseudomonadati</taxon>
        <taxon>Pseudomonadota</taxon>
        <taxon>Gammaproteobacteria</taxon>
        <taxon>Enterobacterales</taxon>
        <taxon>Enterobacteriaceae</taxon>
        <taxon>Enterobacter</taxon>
        <taxon>Enterobacter cloacae complex</taxon>
    </lineage>
</organism>
<dbReference type="EMBL" id="CP001918">
    <property type="protein sequence ID" value="ADF64281.1"/>
    <property type="molecule type" value="Genomic_DNA"/>
</dbReference>
<dbReference type="InterPro" id="IPR038591">
    <property type="entry name" value="NolW-like_sf"/>
</dbReference>
<dbReference type="PATRIC" id="fig|716541.4.peg.4902"/>
<dbReference type="Gene3D" id="3.30.1370.120">
    <property type="match status" value="1"/>
</dbReference>
<dbReference type="Gene3D" id="3.30.1370.130">
    <property type="match status" value="1"/>
</dbReference>
<proteinExistence type="predicted"/>
<accession>A0A0H3CQN1</accession>
<dbReference type="InterPro" id="IPR005644">
    <property type="entry name" value="NolW-like"/>
</dbReference>
<dbReference type="STRING" id="716541.ECL_04754"/>
<evidence type="ECO:0000259" key="4">
    <source>
        <dbReference type="SMART" id="SM00965"/>
    </source>
</evidence>
<dbReference type="OrthoDB" id="9779724at2"/>
<dbReference type="Pfam" id="PF03958">
    <property type="entry name" value="Secretin_N"/>
    <property type="match status" value="1"/>
</dbReference>
<keyword evidence="1" id="KW-0813">Transport</keyword>
<dbReference type="KEGG" id="enc:ECL_04754"/>
<evidence type="ECO:0000256" key="3">
    <source>
        <dbReference type="ARBA" id="ARBA00023237"/>
    </source>
</evidence>
<sequence length="167" mass="18530">MVQVLQALVAQENRNLVVSPDVSGTLSLSLTHVPWRQALQTVIASAGLVLREEGGIFYVNTAAWQREQQERKAQDRARRQLEAPLLSQSISFSYADAGELQNAAEKLLSPKGSLSLDKRTNRLLVRDNKAVLDTLQRWATQMDIPVEQVELAAHIVTINEKVCGSWG</sequence>
<dbReference type="PANTHER" id="PTHR30604">
    <property type="entry name" value="PROTEIN TRANSPORT PROTEIN HOFQ"/>
    <property type="match status" value="1"/>
</dbReference>
<protein>
    <submittedName>
        <fullName evidence="5">Outer membrane porin HofQ</fullName>
    </submittedName>
</protein>
<dbReference type="PANTHER" id="PTHR30604:SF1">
    <property type="entry name" value="DNA UTILIZATION PROTEIN HOFQ"/>
    <property type="match status" value="1"/>
</dbReference>
<evidence type="ECO:0000313" key="5">
    <source>
        <dbReference type="EMBL" id="ADF64281.1"/>
    </source>
</evidence>
<gene>
    <name evidence="5" type="ordered locus">ECL_04754</name>
</gene>
<dbReference type="InterPro" id="IPR011662">
    <property type="entry name" value="Secretin/TonB_short_N"/>
</dbReference>